<keyword evidence="1" id="KW-1133">Transmembrane helix</keyword>
<gene>
    <name evidence="3" type="ORF">ML536_11910</name>
</gene>
<dbReference type="Proteomes" id="UP001156140">
    <property type="component" value="Unassembled WGS sequence"/>
</dbReference>
<dbReference type="InterPro" id="IPR052710">
    <property type="entry name" value="CAAX_protease"/>
</dbReference>
<dbReference type="EMBL" id="JALAZD010000001">
    <property type="protein sequence ID" value="MCI0127528.1"/>
    <property type="molecule type" value="Genomic_DNA"/>
</dbReference>
<feature type="transmembrane region" description="Helical" evidence="1">
    <location>
        <begin position="81"/>
        <end position="102"/>
    </location>
</feature>
<comment type="caution">
    <text evidence="3">The sequence shown here is derived from an EMBL/GenBank/DDBJ whole genome shotgun (WGS) entry which is preliminary data.</text>
</comment>
<keyword evidence="3" id="KW-0645">Protease</keyword>
<dbReference type="RefSeq" id="WP_281735984.1">
    <property type="nucleotide sequence ID" value="NZ_JAKETQ010000001.1"/>
</dbReference>
<keyword evidence="1" id="KW-0472">Membrane</keyword>
<dbReference type="GO" id="GO:0008237">
    <property type="term" value="F:metallopeptidase activity"/>
    <property type="evidence" value="ECO:0007669"/>
    <property type="project" value="UniProtKB-KW"/>
</dbReference>
<feature type="transmembrane region" description="Helical" evidence="1">
    <location>
        <begin position="114"/>
        <end position="131"/>
    </location>
</feature>
<evidence type="ECO:0000259" key="2">
    <source>
        <dbReference type="Pfam" id="PF02517"/>
    </source>
</evidence>
<sequence length="217" mass="23572">MNSANQTVLAYAGIMLAWTLAWALKVSIIDEAFPCLAIGACSFAWWTTAKALIWILPALWLCRLSGRTLKETLNLANWKSVLAWGGGIGLAIALTGFVPAYLDGRQLLPNAWSIPLFSALFVAPTFEEFLARGALLGNLQKAIPFWMANMISSLMFVGMHVPGWYFMGTLTENIIRPVGGAFSIFLLGLAFGYAAYKSRSVMGGMLAHFLNNLASNA</sequence>
<dbReference type="GO" id="GO:0004175">
    <property type="term" value="F:endopeptidase activity"/>
    <property type="evidence" value="ECO:0007669"/>
    <property type="project" value="UniProtKB-ARBA"/>
</dbReference>
<dbReference type="GO" id="GO:0080120">
    <property type="term" value="P:CAAX-box protein maturation"/>
    <property type="evidence" value="ECO:0007669"/>
    <property type="project" value="UniProtKB-ARBA"/>
</dbReference>
<dbReference type="Pfam" id="PF02517">
    <property type="entry name" value="Rce1-like"/>
    <property type="match status" value="1"/>
</dbReference>
<protein>
    <submittedName>
        <fullName evidence="3">CPBP family intramembrane metalloprotease</fullName>
    </submittedName>
</protein>
<feature type="transmembrane region" description="Helical" evidence="1">
    <location>
        <begin position="143"/>
        <end position="166"/>
    </location>
</feature>
<organism evidence="3 4">
    <name type="scientific">Paradevosia shaoguanensis</name>
    <dbReference type="NCBI Taxonomy" id="1335043"/>
    <lineage>
        <taxon>Bacteria</taxon>
        <taxon>Pseudomonadati</taxon>
        <taxon>Pseudomonadota</taxon>
        <taxon>Alphaproteobacteria</taxon>
        <taxon>Hyphomicrobiales</taxon>
        <taxon>Devosiaceae</taxon>
        <taxon>Paradevosia</taxon>
    </lineage>
</organism>
<dbReference type="PANTHER" id="PTHR36435">
    <property type="entry name" value="SLR1288 PROTEIN"/>
    <property type="match status" value="1"/>
</dbReference>
<evidence type="ECO:0000313" key="3">
    <source>
        <dbReference type="EMBL" id="MCI0127528.1"/>
    </source>
</evidence>
<dbReference type="PANTHER" id="PTHR36435:SF1">
    <property type="entry name" value="CAAX AMINO TERMINAL PROTEASE FAMILY PROTEIN"/>
    <property type="match status" value="1"/>
</dbReference>
<reference evidence="3" key="1">
    <citation type="submission" date="2022-03" db="EMBL/GenBank/DDBJ databases">
        <title>The complete genome sequence of a Methyloterrigena soli.</title>
        <authorList>
            <person name="Zi Z."/>
        </authorList>
    </citation>
    <scope>NUCLEOTIDE SEQUENCE</scope>
    <source>
        <strain evidence="3">M48</strain>
    </source>
</reference>
<name>A0AA41UBH7_9HYPH</name>
<proteinExistence type="predicted"/>
<feature type="transmembrane region" description="Helical" evidence="1">
    <location>
        <begin position="178"/>
        <end position="196"/>
    </location>
</feature>
<feature type="transmembrane region" description="Helical" evidence="1">
    <location>
        <begin position="7"/>
        <end position="24"/>
    </location>
</feature>
<dbReference type="AlphaFoldDB" id="A0AA41UBH7"/>
<keyword evidence="4" id="KW-1185">Reference proteome</keyword>
<accession>A0AA41UBH7</accession>
<dbReference type="InterPro" id="IPR003675">
    <property type="entry name" value="Rce1/LyrA-like_dom"/>
</dbReference>
<evidence type="ECO:0000313" key="4">
    <source>
        <dbReference type="Proteomes" id="UP001156140"/>
    </source>
</evidence>
<keyword evidence="3" id="KW-0482">Metalloprotease</keyword>
<keyword evidence="3" id="KW-0378">Hydrolase</keyword>
<evidence type="ECO:0000256" key="1">
    <source>
        <dbReference type="SAM" id="Phobius"/>
    </source>
</evidence>
<feature type="domain" description="CAAX prenyl protease 2/Lysostaphin resistance protein A-like" evidence="2">
    <location>
        <begin position="114"/>
        <end position="213"/>
    </location>
</feature>
<feature type="transmembrane region" description="Helical" evidence="1">
    <location>
        <begin position="36"/>
        <end position="61"/>
    </location>
</feature>
<keyword evidence="1" id="KW-0812">Transmembrane</keyword>